<comment type="cofactor">
    <cofactor evidence="9">
        <name>Mg(2+)</name>
        <dbReference type="ChEBI" id="CHEBI:18420"/>
    </cofactor>
    <cofactor evidence="9">
        <name>Mn(2+)</name>
        <dbReference type="ChEBI" id="CHEBI:29035"/>
    </cofactor>
    <text evidence="9">Mg(2+). Can also accept Mn(2+).</text>
</comment>
<keyword evidence="2 9" id="KW-0963">Cytoplasm</keyword>
<feature type="binding site" evidence="9">
    <location>
        <position position="376"/>
    </location>
    <ligand>
        <name>Mg(2+)</name>
        <dbReference type="ChEBI" id="CHEBI:18420"/>
    </ligand>
</feature>
<gene>
    <name evidence="9" type="primary">ackA</name>
    <name evidence="11" type="ORF">OCL97_03745</name>
</gene>
<reference evidence="11 12" key="1">
    <citation type="submission" date="2022-09" db="EMBL/GenBank/DDBJ databases">
        <title>New species of Phenylobacterium.</title>
        <authorList>
            <person name="Mieszkin S."/>
        </authorList>
    </citation>
    <scope>NUCLEOTIDE SEQUENCE [LARGE SCALE GENOMIC DNA]</scope>
    <source>
        <strain evidence="11 12">HK31-G</strain>
    </source>
</reference>
<feature type="site" description="Transition state stabilizer" evidence="9">
    <location>
        <position position="178"/>
    </location>
</feature>
<evidence type="ECO:0000256" key="6">
    <source>
        <dbReference type="ARBA" id="ARBA00022777"/>
    </source>
</evidence>
<keyword evidence="6 9" id="KW-0418">Kinase</keyword>
<feature type="binding site" evidence="9">
    <location>
        <begin position="325"/>
        <end position="329"/>
    </location>
    <ligand>
        <name>ATP</name>
        <dbReference type="ChEBI" id="CHEBI:30616"/>
    </ligand>
</feature>
<keyword evidence="8 9" id="KW-0460">Magnesium</keyword>
<dbReference type="PROSITE" id="PS01075">
    <property type="entry name" value="ACETATE_KINASE_1"/>
    <property type="match status" value="1"/>
</dbReference>
<dbReference type="HAMAP" id="MF_00020">
    <property type="entry name" value="Acetate_kinase"/>
    <property type="match status" value="1"/>
</dbReference>
<keyword evidence="12" id="KW-1185">Reference proteome</keyword>
<comment type="caution">
    <text evidence="11">The sequence shown here is derived from an EMBL/GenBank/DDBJ whole genome shotgun (WGS) entry which is preliminary data.</text>
</comment>
<dbReference type="RefSeq" id="WP_377367715.1">
    <property type="nucleotide sequence ID" value="NZ_JAOTJD010000004.1"/>
</dbReference>
<dbReference type="InterPro" id="IPR023865">
    <property type="entry name" value="Aliphatic_acid_kinase_CS"/>
</dbReference>
<accession>A0ABW6CMF1</accession>
<evidence type="ECO:0000256" key="9">
    <source>
        <dbReference type="HAMAP-Rule" id="MF_00020"/>
    </source>
</evidence>
<keyword evidence="7 9" id="KW-0067">ATP-binding</keyword>
<dbReference type="InterPro" id="IPR004372">
    <property type="entry name" value="Ac/propionate_kinase"/>
</dbReference>
<feature type="binding site" evidence="9">
    <location>
        <position position="17"/>
    </location>
    <ligand>
        <name>ATP</name>
        <dbReference type="ChEBI" id="CHEBI:30616"/>
    </ligand>
</feature>
<sequence>MTAPRILTLNAGSSSLKFAIYEATADLPLRLVGQVSKLGATPHLRVRAGTDVLADETWADTQGLDAVLERTFRWLEEAGWTEGVSAVGHRVVHGGLEFRAPTILNTAALHRLEVLAPLAPLHQPFNLRGVAMAAAHFPSALQAGVFDTAFHANQPQVARLYALPRDLITDGVLSYGFHGLSYEYIASALRAQEGPGAGGRTVVLHLGSGVSLCAMREGRSVATTMGFSALDGPPMSTRSGALDPGVVLYLLQARGMSVDEVSDLLYHRSGLLGLSGLSGDMVTLLASSEPRAREALEVYVYRIAREIGSLAAALGGLDTMVFTAGVGEHAAPIRARIAELCGWLGVRLDPEANRAGARLISRAESTIKVLVIPTDEEGVIARGVAGLMSART</sequence>
<feature type="binding site" evidence="9">
    <location>
        <position position="10"/>
    </location>
    <ligand>
        <name>Mg(2+)</name>
        <dbReference type="ChEBI" id="CHEBI:18420"/>
    </ligand>
</feature>
<dbReference type="GO" id="GO:0008776">
    <property type="term" value="F:acetate kinase activity"/>
    <property type="evidence" value="ECO:0007669"/>
    <property type="project" value="UniProtKB-EC"/>
</dbReference>
<dbReference type="EC" id="2.7.2.1" evidence="9"/>
<dbReference type="EMBL" id="JAOTJD010000004">
    <property type="protein sequence ID" value="MFD3263077.1"/>
    <property type="molecule type" value="Genomic_DNA"/>
</dbReference>
<protein>
    <recommendedName>
        <fullName evidence="9">Acetate kinase</fullName>
        <ecNumber evidence="9">2.7.2.1</ecNumber>
    </recommendedName>
    <alternativeName>
        <fullName evidence="9">Acetokinase</fullName>
    </alternativeName>
</protein>
<dbReference type="InterPro" id="IPR043129">
    <property type="entry name" value="ATPase_NBD"/>
</dbReference>
<evidence type="ECO:0000256" key="10">
    <source>
        <dbReference type="RuleBase" id="RU003835"/>
    </source>
</evidence>
<evidence type="ECO:0000256" key="1">
    <source>
        <dbReference type="ARBA" id="ARBA00008748"/>
    </source>
</evidence>
<evidence type="ECO:0000256" key="5">
    <source>
        <dbReference type="ARBA" id="ARBA00022741"/>
    </source>
</evidence>
<proteinExistence type="inferred from homology"/>
<dbReference type="NCBIfam" id="TIGR00016">
    <property type="entry name" value="ackA"/>
    <property type="match status" value="1"/>
</dbReference>
<dbReference type="Proteomes" id="UP001598130">
    <property type="component" value="Unassembled WGS sequence"/>
</dbReference>
<comment type="subcellular location">
    <subcellularLocation>
        <location evidence="9">Cytoplasm</location>
    </subcellularLocation>
</comment>
<feature type="site" description="Transition state stabilizer" evidence="9">
    <location>
        <position position="238"/>
    </location>
</feature>
<evidence type="ECO:0000256" key="2">
    <source>
        <dbReference type="ARBA" id="ARBA00022490"/>
    </source>
</evidence>
<dbReference type="InterPro" id="IPR000890">
    <property type="entry name" value="Aliphatic_acid_kin_short-chain"/>
</dbReference>
<comment type="catalytic activity">
    <reaction evidence="9">
        <text>acetate + ATP = acetyl phosphate + ADP</text>
        <dbReference type="Rhea" id="RHEA:11352"/>
        <dbReference type="ChEBI" id="CHEBI:22191"/>
        <dbReference type="ChEBI" id="CHEBI:30089"/>
        <dbReference type="ChEBI" id="CHEBI:30616"/>
        <dbReference type="ChEBI" id="CHEBI:456216"/>
        <dbReference type="EC" id="2.7.2.1"/>
    </reaction>
</comment>
<evidence type="ECO:0000313" key="11">
    <source>
        <dbReference type="EMBL" id="MFD3263077.1"/>
    </source>
</evidence>
<dbReference type="PROSITE" id="PS01076">
    <property type="entry name" value="ACETATE_KINASE_2"/>
    <property type="match status" value="1"/>
</dbReference>
<name>A0ABW6CMF1_9CAUL</name>
<evidence type="ECO:0000313" key="12">
    <source>
        <dbReference type="Proteomes" id="UP001598130"/>
    </source>
</evidence>
<comment type="similarity">
    <text evidence="1 9 10">Belongs to the acetokinase family.</text>
</comment>
<feature type="active site" description="Proton donor/acceptor" evidence="9">
    <location>
        <position position="147"/>
    </location>
</feature>
<dbReference type="PANTHER" id="PTHR21060:SF21">
    <property type="entry name" value="ACETATE KINASE"/>
    <property type="match status" value="1"/>
</dbReference>
<dbReference type="Pfam" id="PF00871">
    <property type="entry name" value="Acetate_kinase"/>
    <property type="match status" value="1"/>
</dbReference>
<organism evidence="11 12">
    <name type="scientific">Phenylobacterium ferrooxidans</name>
    <dbReference type="NCBI Taxonomy" id="2982689"/>
    <lineage>
        <taxon>Bacteria</taxon>
        <taxon>Pseudomonadati</taxon>
        <taxon>Pseudomonadota</taxon>
        <taxon>Alphaproteobacteria</taxon>
        <taxon>Caulobacterales</taxon>
        <taxon>Caulobacteraceae</taxon>
        <taxon>Phenylobacterium</taxon>
    </lineage>
</organism>
<comment type="pathway">
    <text evidence="9">Metabolic intermediate biosynthesis; acetyl-CoA biosynthesis; acetyl-CoA from acetate: step 1/2.</text>
</comment>
<dbReference type="SUPFAM" id="SSF53067">
    <property type="entry name" value="Actin-like ATPase domain"/>
    <property type="match status" value="2"/>
</dbReference>
<evidence type="ECO:0000256" key="3">
    <source>
        <dbReference type="ARBA" id="ARBA00022679"/>
    </source>
</evidence>
<keyword evidence="4 9" id="KW-0479">Metal-binding</keyword>
<dbReference type="PIRSF" id="PIRSF000722">
    <property type="entry name" value="Acetate_prop_kin"/>
    <property type="match status" value="1"/>
</dbReference>
<comment type="subunit">
    <text evidence="9">Homodimer.</text>
</comment>
<keyword evidence="3 9" id="KW-0808">Transferase</keyword>
<dbReference type="PRINTS" id="PR00471">
    <property type="entry name" value="ACETATEKNASE"/>
</dbReference>
<evidence type="ECO:0000256" key="4">
    <source>
        <dbReference type="ARBA" id="ARBA00022723"/>
    </source>
</evidence>
<comment type="function">
    <text evidence="9">Catalyzes the formation of acetyl phosphate from acetate and ATP. Can also catalyze the reverse reaction.</text>
</comment>
<feature type="binding site" evidence="9">
    <location>
        <begin position="205"/>
        <end position="209"/>
    </location>
    <ligand>
        <name>ATP</name>
        <dbReference type="ChEBI" id="CHEBI:30616"/>
    </ligand>
</feature>
<dbReference type="PANTHER" id="PTHR21060">
    <property type="entry name" value="ACETATE KINASE"/>
    <property type="match status" value="1"/>
</dbReference>
<feature type="binding site" evidence="9">
    <location>
        <position position="90"/>
    </location>
    <ligand>
        <name>substrate</name>
    </ligand>
</feature>
<evidence type="ECO:0000256" key="8">
    <source>
        <dbReference type="ARBA" id="ARBA00022842"/>
    </source>
</evidence>
<dbReference type="Gene3D" id="3.30.420.40">
    <property type="match status" value="2"/>
</dbReference>
<evidence type="ECO:0000256" key="7">
    <source>
        <dbReference type="ARBA" id="ARBA00022840"/>
    </source>
</evidence>
<comment type="caution">
    <text evidence="9">Lacks conserved residue(s) required for the propagation of feature annotation.</text>
</comment>
<keyword evidence="5 9" id="KW-0547">Nucleotide-binding</keyword>